<accession>A0ABS2WLU4</accession>
<evidence type="ECO:0000256" key="1">
    <source>
        <dbReference type="SAM" id="Phobius"/>
    </source>
</evidence>
<reference evidence="2" key="1">
    <citation type="journal article" date="2024" name="Int. J. Syst. Evol. Microbiol.">
        <title>Polycladomyces zharkentensis sp. nov., a novel thermophilic cellulose- and starch-degrading member of the Bacillota from a geothermal aquifer in Kazakhstan.</title>
        <authorList>
            <person name="Mashzhan A."/>
            <person name="Kistaubayeva A."/>
            <person name="Javier-Lopez R."/>
            <person name="Bissenova U."/>
            <person name="Bissenbay A."/>
            <person name="Birkeland N.K."/>
        </authorList>
    </citation>
    <scope>NUCLEOTIDE SEQUENCE</scope>
    <source>
        <strain evidence="2">ZKZ2T</strain>
    </source>
</reference>
<keyword evidence="1" id="KW-0472">Membrane</keyword>
<keyword evidence="1" id="KW-1133">Transmembrane helix</keyword>
<protein>
    <submittedName>
        <fullName evidence="2">Uncharacterized protein</fullName>
    </submittedName>
</protein>
<sequence length="96" mass="11397">MIVLLFDKIQKHIPDRIDIRISQTFRYIMDFNFLLPYFPETMILVALFLLTLIRKASLPEKANLHRIEAIRRSHMSLHEKTNPISVNKIGLAWDHQ</sequence>
<evidence type="ECO:0000313" key="2">
    <source>
        <dbReference type="EMBL" id="MBN2910494.1"/>
    </source>
</evidence>
<comment type="caution">
    <text evidence="2">The sequence shown here is derived from an EMBL/GenBank/DDBJ whole genome shotgun (WGS) entry which is preliminary data.</text>
</comment>
<keyword evidence="3" id="KW-1185">Reference proteome</keyword>
<dbReference type="EMBL" id="JAFHAP010000013">
    <property type="protein sequence ID" value="MBN2910494.1"/>
    <property type="molecule type" value="Genomic_DNA"/>
</dbReference>
<proteinExistence type="predicted"/>
<gene>
    <name evidence="2" type="ORF">JQC72_13385</name>
</gene>
<feature type="transmembrane region" description="Helical" evidence="1">
    <location>
        <begin position="34"/>
        <end position="53"/>
    </location>
</feature>
<dbReference type="RefSeq" id="WP_205496528.1">
    <property type="nucleotide sequence ID" value="NZ_JAFHAP010000013.1"/>
</dbReference>
<evidence type="ECO:0000313" key="3">
    <source>
        <dbReference type="Proteomes" id="UP001177120"/>
    </source>
</evidence>
<name>A0ABS2WLU4_9BACL</name>
<dbReference type="Proteomes" id="UP001177120">
    <property type="component" value="Unassembled WGS sequence"/>
</dbReference>
<keyword evidence="1" id="KW-0812">Transmembrane</keyword>
<organism evidence="2 3">
    <name type="scientific">Polycladomyces zharkentensis</name>
    <dbReference type="NCBI Taxonomy" id="2807616"/>
    <lineage>
        <taxon>Bacteria</taxon>
        <taxon>Bacillati</taxon>
        <taxon>Bacillota</taxon>
        <taxon>Bacilli</taxon>
        <taxon>Bacillales</taxon>
        <taxon>Thermoactinomycetaceae</taxon>
        <taxon>Polycladomyces</taxon>
    </lineage>
</organism>